<dbReference type="OrthoDB" id="122393at2759"/>
<name>A0A9W6Y8Z1_9STRA</name>
<gene>
    <name evidence="1" type="ORF">Pfra01_002590800</name>
</gene>
<comment type="caution">
    <text evidence="1">The sequence shown here is derived from an EMBL/GenBank/DDBJ whole genome shotgun (WGS) entry which is preliminary data.</text>
</comment>
<reference evidence="1" key="1">
    <citation type="submission" date="2023-04" db="EMBL/GenBank/DDBJ databases">
        <title>Phytophthora fragariaefolia NBRC 109709.</title>
        <authorList>
            <person name="Ichikawa N."/>
            <person name="Sato H."/>
            <person name="Tonouchi N."/>
        </authorList>
    </citation>
    <scope>NUCLEOTIDE SEQUENCE</scope>
    <source>
        <strain evidence="1">NBRC 109709</strain>
    </source>
</reference>
<dbReference type="AlphaFoldDB" id="A0A9W6Y8Z1"/>
<evidence type="ECO:0000313" key="1">
    <source>
        <dbReference type="EMBL" id="GMF59794.1"/>
    </source>
</evidence>
<protein>
    <submittedName>
        <fullName evidence="1">Unnamed protein product</fullName>
    </submittedName>
</protein>
<accession>A0A9W6Y8Z1</accession>
<dbReference type="EMBL" id="BSXT01005118">
    <property type="protein sequence ID" value="GMF59794.1"/>
    <property type="molecule type" value="Genomic_DNA"/>
</dbReference>
<keyword evidence="2" id="KW-1185">Reference proteome</keyword>
<organism evidence="1 2">
    <name type="scientific">Phytophthora fragariaefolia</name>
    <dbReference type="NCBI Taxonomy" id="1490495"/>
    <lineage>
        <taxon>Eukaryota</taxon>
        <taxon>Sar</taxon>
        <taxon>Stramenopiles</taxon>
        <taxon>Oomycota</taxon>
        <taxon>Peronosporomycetes</taxon>
        <taxon>Peronosporales</taxon>
        <taxon>Peronosporaceae</taxon>
        <taxon>Phytophthora</taxon>
    </lineage>
</organism>
<evidence type="ECO:0000313" key="2">
    <source>
        <dbReference type="Proteomes" id="UP001165121"/>
    </source>
</evidence>
<proteinExistence type="predicted"/>
<sequence length="141" mass="15876">MKLFLPNGFIMDTSAETYSDDVLRFGNEADGNLYRFFGELCIKRNNGSSVLKHLRNLHSEGKLDMYFKAYTARVSVGGIQINSNGFRIARMVSEIDLCIEDRQFPPFIVQSSQATPHFHFTAHNVEAPLRSGITSRAREGA</sequence>
<dbReference type="Proteomes" id="UP001165121">
    <property type="component" value="Unassembled WGS sequence"/>
</dbReference>